<dbReference type="InterPro" id="IPR005079">
    <property type="entry name" value="Peptidase_C45_hydrolase"/>
</dbReference>
<evidence type="ECO:0000259" key="1">
    <source>
        <dbReference type="Pfam" id="PF03417"/>
    </source>
</evidence>
<dbReference type="AlphaFoldDB" id="A0A154NYP4"/>
<dbReference type="EMBL" id="KQ434783">
    <property type="protein sequence ID" value="KZC04743.1"/>
    <property type="molecule type" value="Genomic_DNA"/>
</dbReference>
<accession>A0A154NYP4</accession>
<evidence type="ECO:0000313" key="2">
    <source>
        <dbReference type="EMBL" id="KZC04743.1"/>
    </source>
</evidence>
<dbReference type="InterPro" id="IPR047801">
    <property type="entry name" value="Peptidase_C45"/>
</dbReference>
<dbReference type="STRING" id="178035.A0A154NYP4"/>
<proteinExistence type="predicted"/>
<dbReference type="NCBIfam" id="NF040521">
    <property type="entry name" value="C45_proenzyme"/>
    <property type="match status" value="1"/>
</dbReference>
<organism evidence="2 3">
    <name type="scientific">Dufourea novaeangliae</name>
    <name type="common">Sweat bee</name>
    <dbReference type="NCBI Taxonomy" id="178035"/>
    <lineage>
        <taxon>Eukaryota</taxon>
        <taxon>Metazoa</taxon>
        <taxon>Ecdysozoa</taxon>
        <taxon>Arthropoda</taxon>
        <taxon>Hexapoda</taxon>
        <taxon>Insecta</taxon>
        <taxon>Pterygota</taxon>
        <taxon>Neoptera</taxon>
        <taxon>Endopterygota</taxon>
        <taxon>Hymenoptera</taxon>
        <taxon>Apocrita</taxon>
        <taxon>Aculeata</taxon>
        <taxon>Apoidea</taxon>
        <taxon>Anthophila</taxon>
        <taxon>Halictidae</taxon>
        <taxon>Rophitinae</taxon>
        <taxon>Dufourea</taxon>
    </lineage>
</organism>
<dbReference type="PANTHER" id="PTHR34180">
    <property type="entry name" value="PEPTIDASE C45"/>
    <property type="match status" value="1"/>
</dbReference>
<protein>
    <submittedName>
        <fullName evidence="2">Acyl-coenzyme A:6-aminopenicillanic-acid-acyltransferase 40 kDa form</fullName>
    </submittedName>
</protein>
<evidence type="ECO:0000313" key="3">
    <source>
        <dbReference type="Proteomes" id="UP000076502"/>
    </source>
</evidence>
<gene>
    <name evidence="2" type="ORF">WN55_09542</name>
</gene>
<dbReference type="Pfam" id="PF03417">
    <property type="entry name" value="AAT"/>
    <property type="match status" value="1"/>
</dbReference>
<feature type="domain" description="Peptidase C45 hydrolase" evidence="1">
    <location>
        <begin position="144"/>
        <end position="385"/>
    </location>
</feature>
<dbReference type="OrthoDB" id="189997at2759"/>
<keyword evidence="3" id="KW-1185">Reference proteome</keyword>
<sequence length="408" mass="46038">MTTLEDALENTCKANDIGRRQAIPVIYARGTHYDIGFDIGRTFSTLIQNYVNIYRPLNETYLPLYETEAGKNVYEETLSCVEKQFPGYLREIQGTADGANVPFYKASKRLLFLMHLDDIMVNAAENSGVQPTNDLPVGCSTVMCNQPGQEILGHNEDALSETLNHWYLVSAHVLEPGCKEEKFTSLSYAGFLPGYTMGYNCHGLVYTINTLSAASLRSGKTPRYFLSRALLTADNYAQAQQILRNDGFGAAEGFSVNMTFLMEEGERLFHNIEIGPCENDATQSRLNILTVGPGENAFHCNKYLRLEIPEVEGLIIDSSVRRMEMICKHPVPKSRQDVQNILSDQTDDQYRVYQEINKDDHVKTIATGIFDCIEKTWSVYTDKPNCTEPILVIPLQMHDHYQTFNSTM</sequence>
<dbReference type="Gene3D" id="1.10.10.2120">
    <property type="match status" value="1"/>
</dbReference>
<name>A0A154NYP4_DUFNO</name>
<dbReference type="GO" id="GO:0016746">
    <property type="term" value="F:acyltransferase activity"/>
    <property type="evidence" value="ECO:0007669"/>
    <property type="project" value="UniProtKB-KW"/>
</dbReference>
<keyword evidence="2" id="KW-0012">Acyltransferase</keyword>
<keyword evidence="2" id="KW-0808">Transferase</keyword>
<reference evidence="2 3" key="1">
    <citation type="submission" date="2015-07" db="EMBL/GenBank/DDBJ databases">
        <title>The genome of Dufourea novaeangliae.</title>
        <authorList>
            <person name="Pan H."/>
            <person name="Kapheim K."/>
        </authorList>
    </citation>
    <scope>NUCLEOTIDE SEQUENCE [LARGE SCALE GENOMIC DNA]</scope>
    <source>
        <strain evidence="2">0120121106</strain>
        <tissue evidence="2">Whole body</tissue>
    </source>
</reference>
<dbReference type="Proteomes" id="UP000076502">
    <property type="component" value="Unassembled WGS sequence"/>
</dbReference>
<dbReference type="PANTHER" id="PTHR34180:SF1">
    <property type="entry name" value="BETA-ALANYL-DOPAMINE_CARCININE HYDROLASE"/>
    <property type="match status" value="1"/>
</dbReference>
<dbReference type="InterPro" id="IPR047794">
    <property type="entry name" value="C45_proenzyme-like"/>
</dbReference>
<dbReference type="Gene3D" id="3.60.60.10">
    <property type="entry name" value="Penicillin V Acylase, Chain A"/>
    <property type="match status" value="1"/>
</dbReference>